<dbReference type="InterPro" id="IPR006089">
    <property type="entry name" value="Acyl-CoA_DH_CS"/>
</dbReference>
<accession>A0A1G8S545</accession>
<dbReference type="OrthoDB" id="9769473at2"/>
<dbReference type="Gene3D" id="2.40.110.10">
    <property type="entry name" value="Butyryl-CoA Dehydrogenase, subunit A, domain 2"/>
    <property type="match status" value="1"/>
</dbReference>
<dbReference type="FunFam" id="1.20.140.10:FF:000001">
    <property type="entry name" value="Acyl-CoA dehydrogenase"/>
    <property type="match status" value="1"/>
</dbReference>
<dbReference type="PANTHER" id="PTHR43884:SF12">
    <property type="entry name" value="ISOVALERYL-COA DEHYDROGENASE, MITOCHONDRIAL-RELATED"/>
    <property type="match status" value="1"/>
</dbReference>
<organism evidence="10 11">
    <name type="scientific">Ferrimonas sediminum</name>
    <dbReference type="NCBI Taxonomy" id="718193"/>
    <lineage>
        <taxon>Bacteria</taxon>
        <taxon>Pseudomonadati</taxon>
        <taxon>Pseudomonadota</taxon>
        <taxon>Gammaproteobacteria</taxon>
        <taxon>Alteromonadales</taxon>
        <taxon>Ferrimonadaceae</taxon>
        <taxon>Ferrimonas</taxon>
    </lineage>
</organism>
<feature type="domain" description="Acyl-CoA dehydrogenase/oxidase N-terminal" evidence="9">
    <location>
        <begin position="11"/>
        <end position="120"/>
    </location>
</feature>
<keyword evidence="11" id="KW-1185">Reference proteome</keyword>
<evidence type="ECO:0000259" key="9">
    <source>
        <dbReference type="Pfam" id="PF02771"/>
    </source>
</evidence>
<dbReference type="InterPro" id="IPR013786">
    <property type="entry name" value="AcylCoA_DH/ox_N"/>
</dbReference>
<dbReference type="AlphaFoldDB" id="A0A1G8S545"/>
<dbReference type="FunFam" id="2.40.110.10:FF:000002">
    <property type="entry name" value="Acyl-CoA dehydrogenase fadE12"/>
    <property type="match status" value="1"/>
</dbReference>
<dbReference type="Pfam" id="PF00441">
    <property type="entry name" value="Acyl-CoA_dh_1"/>
    <property type="match status" value="1"/>
</dbReference>
<evidence type="ECO:0000256" key="2">
    <source>
        <dbReference type="ARBA" id="ARBA00009347"/>
    </source>
</evidence>
<sequence>MGPSPYFDELSQMIRQTTARFVEREVAPGIDEWERQGGFPRSLYRKAGAAGLLGLDYPEQYGGTPCDLFGLIAMSEALMRCGSGGLFASLLSHNIGLPPVVNFGSEALKQRVIPPVLSGDKIAALAITEPGGGSDVANLRTTAVRDGAHYHINGAKTFITSGSRADLFTVAVRTGKVGHHGISLLLVEADRPGFSRGGKLNKMGWHASDTAELFFDDCRVPVDNLIGRENHGFPIIMSNFQKERMSLAVMANVTSELALEASLEYVRQRQTFGRPLADHQVIRHKLAEMATRLTASKQMLYHTASRLNQGESVLMEMSMAKNLATDTSDFITHDAVQIFGGMGYMSESLVERLYRDSRILSIGGGTREIMNEIIAKCLIGH</sequence>
<dbReference type="RefSeq" id="WP_090364975.1">
    <property type="nucleotide sequence ID" value="NZ_FNEM01000006.1"/>
</dbReference>
<dbReference type="GO" id="GO:0050660">
    <property type="term" value="F:flavin adenine dinucleotide binding"/>
    <property type="evidence" value="ECO:0007669"/>
    <property type="project" value="InterPro"/>
</dbReference>
<dbReference type="GO" id="GO:0046359">
    <property type="term" value="P:butyrate catabolic process"/>
    <property type="evidence" value="ECO:0007669"/>
    <property type="project" value="TreeGrafter"/>
</dbReference>
<evidence type="ECO:0000259" key="7">
    <source>
        <dbReference type="Pfam" id="PF00441"/>
    </source>
</evidence>
<dbReference type="InterPro" id="IPR046373">
    <property type="entry name" value="Acyl-CoA_Oxase/DH_mid-dom_sf"/>
</dbReference>
<evidence type="ECO:0000313" key="10">
    <source>
        <dbReference type="EMBL" id="SDJ23895.1"/>
    </source>
</evidence>
<dbReference type="GO" id="GO:0003995">
    <property type="term" value="F:acyl-CoA dehydrogenase activity"/>
    <property type="evidence" value="ECO:0007669"/>
    <property type="project" value="InterPro"/>
</dbReference>
<dbReference type="InterPro" id="IPR009075">
    <property type="entry name" value="AcylCo_DH/oxidase_C"/>
</dbReference>
<comment type="cofactor">
    <cofactor evidence="1 6">
        <name>FAD</name>
        <dbReference type="ChEBI" id="CHEBI:57692"/>
    </cofactor>
</comment>
<feature type="domain" description="Acyl-CoA dehydrogenase/oxidase C-terminal" evidence="7">
    <location>
        <begin position="230"/>
        <end position="377"/>
    </location>
</feature>
<evidence type="ECO:0000259" key="8">
    <source>
        <dbReference type="Pfam" id="PF02770"/>
    </source>
</evidence>
<evidence type="ECO:0000256" key="5">
    <source>
        <dbReference type="ARBA" id="ARBA00023002"/>
    </source>
</evidence>
<evidence type="ECO:0000256" key="6">
    <source>
        <dbReference type="RuleBase" id="RU362125"/>
    </source>
</evidence>
<dbReference type="PROSITE" id="PS00073">
    <property type="entry name" value="ACYL_COA_DH_2"/>
    <property type="match status" value="1"/>
</dbReference>
<dbReference type="InterPro" id="IPR036250">
    <property type="entry name" value="AcylCo_DH-like_C"/>
</dbReference>
<evidence type="ECO:0000256" key="3">
    <source>
        <dbReference type="ARBA" id="ARBA00022630"/>
    </source>
</evidence>
<name>A0A1G8S545_9GAMM</name>
<evidence type="ECO:0000256" key="4">
    <source>
        <dbReference type="ARBA" id="ARBA00022827"/>
    </source>
</evidence>
<dbReference type="PANTHER" id="PTHR43884">
    <property type="entry name" value="ACYL-COA DEHYDROGENASE"/>
    <property type="match status" value="1"/>
</dbReference>
<protein>
    <submittedName>
        <fullName evidence="10">Acyl-CoA dehydrogenase</fullName>
    </submittedName>
</protein>
<feature type="domain" description="Acyl-CoA oxidase/dehydrogenase middle" evidence="8">
    <location>
        <begin position="124"/>
        <end position="218"/>
    </location>
</feature>
<evidence type="ECO:0000313" key="11">
    <source>
        <dbReference type="Proteomes" id="UP000199527"/>
    </source>
</evidence>
<dbReference type="InterPro" id="IPR006091">
    <property type="entry name" value="Acyl-CoA_Oxase/DH_mid-dom"/>
</dbReference>
<reference evidence="11" key="1">
    <citation type="submission" date="2016-10" db="EMBL/GenBank/DDBJ databases">
        <authorList>
            <person name="Varghese N."/>
            <person name="Submissions S."/>
        </authorList>
    </citation>
    <scope>NUCLEOTIDE SEQUENCE [LARGE SCALE GENOMIC DNA]</scope>
    <source>
        <strain evidence="11">DSM 23317</strain>
    </source>
</reference>
<proteinExistence type="inferred from homology"/>
<dbReference type="InterPro" id="IPR037069">
    <property type="entry name" value="AcylCoA_DH/ox_N_sf"/>
</dbReference>
<dbReference type="Gene3D" id="1.20.140.10">
    <property type="entry name" value="Butyryl-CoA Dehydrogenase, subunit A, domain 3"/>
    <property type="match status" value="1"/>
</dbReference>
<dbReference type="GO" id="GO:0033539">
    <property type="term" value="P:fatty acid beta-oxidation using acyl-CoA dehydrogenase"/>
    <property type="evidence" value="ECO:0007669"/>
    <property type="project" value="TreeGrafter"/>
</dbReference>
<gene>
    <name evidence="10" type="ORF">SAMN04488540_10663</name>
</gene>
<keyword evidence="3 6" id="KW-0285">Flavoprotein</keyword>
<dbReference type="Proteomes" id="UP000199527">
    <property type="component" value="Unassembled WGS sequence"/>
</dbReference>
<dbReference type="SUPFAM" id="SSF56645">
    <property type="entry name" value="Acyl-CoA dehydrogenase NM domain-like"/>
    <property type="match status" value="1"/>
</dbReference>
<keyword evidence="5 6" id="KW-0560">Oxidoreductase</keyword>
<dbReference type="SUPFAM" id="SSF47203">
    <property type="entry name" value="Acyl-CoA dehydrogenase C-terminal domain-like"/>
    <property type="match status" value="1"/>
</dbReference>
<evidence type="ECO:0000256" key="1">
    <source>
        <dbReference type="ARBA" id="ARBA00001974"/>
    </source>
</evidence>
<dbReference type="Pfam" id="PF02771">
    <property type="entry name" value="Acyl-CoA_dh_N"/>
    <property type="match status" value="1"/>
</dbReference>
<dbReference type="Gene3D" id="1.10.540.10">
    <property type="entry name" value="Acyl-CoA dehydrogenase/oxidase, N-terminal domain"/>
    <property type="match status" value="1"/>
</dbReference>
<dbReference type="Pfam" id="PF02770">
    <property type="entry name" value="Acyl-CoA_dh_M"/>
    <property type="match status" value="1"/>
</dbReference>
<comment type="similarity">
    <text evidence="2 6">Belongs to the acyl-CoA dehydrogenase family.</text>
</comment>
<dbReference type="EMBL" id="FNEM01000006">
    <property type="protein sequence ID" value="SDJ23895.1"/>
    <property type="molecule type" value="Genomic_DNA"/>
</dbReference>
<keyword evidence="4 6" id="KW-0274">FAD</keyword>
<dbReference type="InterPro" id="IPR009100">
    <property type="entry name" value="AcylCoA_DH/oxidase_NM_dom_sf"/>
</dbReference>